<organism evidence="2 3">
    <name type="scientific">Tropilaelaps mercedesae</name>
    <dbReference type="NCBI Taxonomy" id="418985"/>
    <lineage>
        <taxon>Eukaryota</taxon>
        <taxon>Metazoa</taxon>
        <taxon>Ecdysozoa</taxon>
        <taxon>Arthropoda</taxon>
        <taxon>Chelicerata</taxon>
        <taxon>Arachnida</taxon>
        <taxon>Acari</taxon>
        <taxon>Parasitiformes</taxon>
        <taxon>Mesostigmata</taxon>
        <taxon>Gamasina</taxon>
        <taxon>Dermanyssoidea</taxon>
        <taxon>Laelapidae</taxon>
        <taxon>Tropilaelaps</taxon>
    </lineage>
</organism>
<protein>
    <submittedName>
        <fullName evidence="2">Uncharacterized protein</fullName>
    </submittedName>
</protein>
<feature type="chain" id="PRO_5012912801" evidence="1">
    <location>
        <begin position="19"/>
        <end position="97"/>
    </location>
</feature>
<evidence type="ECO:0000313" key="2">
    <source>
        <dbReference type="EMBL" id="OQR68724.1"/>
    </source>
</evidence>
<accession>A0A1V9X5E5</accession>
<keyword evidence="1" id="KW-0732">Signal</keyword>
<sequence length="97" mass="10659">MKVFVIVFGIALIATVQTGPSGDMRADEDYNGSGNLRPAECLNGFVPEMDKYMRTIAADLRQLVNNSLRGATCLTTNIVLPFGLNEMLINNRNRPRG</sequence>
<keyword evidence="3" id="KW-1185">Reference proteome</keyword>
<dbReference type="EMBL" id="MNPL01023418">
    <property type="protein sequence ID" value="OQR68724.1"/>
    <property type="molecule type" value="Genomic_DNA"/>
</dbReference>
<dbReference type="Proteomes" id="UP000192247">
    <property type="component" value="Unassembled WGS sequence"/>
</dbReference>
<name>A0A1V9X5E5_9ACAR</name>
<evidence type="ECO:0000256" key="1">
    <source>
        <dbReference type="SAM" id="SignalP"/>
    </source>
</evidence>
<proteinExistence type="predicted"/>
<dbReference type="AlphaFoldDB" id="A0A1V9X5E5"/>
<evidence type="ECO:0000313" key="3">
    <source>
        <dbReference type="Proteomes" id="UP000192247"/>
    </source>
</evidence>
<reference evidence="2 3" key="1">
    <citation type="journal article" date="2017" name="Gigascience">
        <title>Draft genome of the honey bee ectoparasitic mite, Tropilaelaps mercedesae, is shaped by the parasitic life history.</title>
        <authorList>
            <person name="Dong X."/>
            <person name="Armstrong S.D."/>
            <person name="Xia D."/>
            <person name="Makepeace B.L."/>
            <person name="Darby A.C."/>
            <person name="Kadowaki T."/>
        </authorList>
    </citation>
    <scope>NUCLEOTIDE SEQUENCE [LARGE SCALE GENOMIC DNA]</scope>
    <source>
        <strain evidence="2">Wuxi-XJTLU</strain>
    </source>
</reference>
<comment type="caution">
    <text evidence="2">The sequence shown here is derived from an EMBL/GenBank/DDBJ whole genome shotgun (WGS) entry which is preliminary data.</text>
</comment>
<gene>
    <name evidence="2" type="ORF">BIW11_12724</name>
</gene>
<dbReference type="InParanoid" id="A0A1V9X5E5"/>
<feature type="signal peptide" evidence="1">
    <location>
        <begin position="1"/>
        <end position="18"/>
    </location>
</feature>